<dbReference type="CDD" id="cd02203">
    <property type="entry name" value="PurL_repeat1"/>
    <property type="match status" value="1"/>
</dbReference>
<dbReference type="SUPFAM" id="SSF56042">
    <property type="entry name" value="PurM C-terminal domain-like"/>
    <property type="match status" value="2"/>
</dbReference>
<dbReference type="GO" id="GO:0004642">
    <property type="term" value="F:phosphoribosylformylglycinamidine synthase activity"/>
    <property type="evidence" value="ECO:0007669"/>
    <property type="project" value="UniProtKB-EC"/>
</dbReference>
<dbReference type="SUPFAM" id="SSF55326">
    <property type="entry name" value="PurM N-terminal domain-like"/>
    <property type="match status" value="2"/>
</dbReference>
<name>A0A9Q4FK35_9FIRM</name>
<evidence type="ECO:0000259" key="2">
    <source>
        <dbReference type="Pfam" id="PF02769"/>
    </source>
</evidence>
<dbReference type="PANTHER" id="PTHR10099">
    <property type="entry name" value="PHOSPHORIBOSYLFORMYLGLYCINAMIDINE SYNTHASE"/>
    <property type="match status" value="1"/>
</dbReference>
<dbReference type="AlphaFoldDB" id="A0A9Q4FK35"/>
<reference evidence="3" key="1">
    <citation type="submission" date="2022-01" db="EMBL/GenBank/DDBJ databases">
        <title>Collection of gut derived symbiotic bacterial strains cultured from healthy donors.</title>
        <authorList>
            <person name="Lin H."/>
            <person name="Kohout C."/>
            <person name="Waligurski E."/>
            <person name="Pamer E.G."/>
        </authorList>
    </citation>
    <scope>NUCLEOTIDE SEQUENCE</scope>
    <source>
        <strain evidence="3">MSK.14.39</strain>
    </source>
</reference>
<dbReference type="FunFam" id="3.30.1330.10:FF:000013">
    <property type="entry name" value="Phosphoribosylformylglycinamidine synthase"/>
    <property type="match status" value="1"/>
</dbReference>
<feature type="coiled-coil region" evidence="1">
    <location>
        <begin position="165"/>
        <end position="192"/>
    </location>
</feature>
<gene>
    <name evidence="3" type="ORF">L0P62_01730</name>
</gene>
<dbReference type="InterPro" id="IPR036676">
    <property type="entry name" value="PurM-like_C_sf"/>
</dbReference>
<dbReference type="Gene3D" id="3.40.50.880">
    <property type="match status" value="1"/>
</dbReference>
<evidence type="ECO:0000313" key="4">
    <source>
        <dbReference type="Proteomes" id="UP001108123"/>
    </source>
</evidence>
<dbReference type="GO" id="GO:0005524">
    <property type="term" value="F:ATP binding"/>
    <property type="evidence" value="ECO:0007669"/>
    <property type="project" value="UniProtKB-KW"/>
</dbReference>
<sequence length="1245" mass="139893">MENIKKLFVEKKSGFDIEAKKLYRDLKENLNIEGLENVRILNYYQIGNISEEEYKEAVNTIFSEPNVDLVYEKSFPLAEDESYFRVEYLPGQYDQRADSAVQCLEILTEKSGYKVGSSKVIVLQGEIGNNELEKIKDYHINSVECREVPLDLETLEVEWEVAKKVEVVEGFLDKTKEELESLRDEIGFAMDIGDLLFCQEYFKNTEKRNPTITELKVIDTYWSDHCRHTTFNTRIEKIDIEEGFYSSIFEKALKEYLTTREYVYEDREKPVSLMDMGTIMGKNLSKKGLLDDLEKSEEINAASIEIDVDVDGKIEKWLLMFKNETHNHPTEIEPFGGAATCLGGAIRDPLSGRSYVYQAMRITGSGDPRQKIEDTLQGKSPQRRITIDAMKGYSSYGNQIGVSTGYVREIYDNGYIAKRMEVGAVLGASPKENVIRKRPENGDLVLLVGGRTGRDGLGGAVGSSKEHDEESLYTCGSEVQKGNPPIERKIQRLFRKPEVSKMIKRCNDFGAGGVSVAIGELADGLYIDLDKVPKKYEGLDGTEIALSESQERMAVVIDREDLEEFKKYTEEENVEMTVVANVTDTDRLVMEWEGDTIVDISRKFLDTNGTEKFTKVFVEQPMEDSYLKDIPQEVEENLDDIKTAWTLNMKDLNTASQKGLVEKFDNTIGCGTVHMPLGGEYRQTPIEGMVSKIPVLEGETNTCSIMTYGFDPKLSKWSPFHGGLYAVIESVAKIVAIGGDYKKTRLTFQEYFEKLGEDERRWGKPFSAVLGAFVAQKELNIPSIGGKDSMSGTFNDLDVPPTLISFAVNVGKADKVVSPEFKKNGSFVILLPLDIDEKGMPNFEQMDRNYSRIYELIEDGKVLSASTVKIGGIGRSISEMCFGNKIGFRFNEDVDKKELFTPKYGSIILEIDKSENIKKIFEGVDFEVLGATHAGEYIEISQEKIDLDKLMAEWEEPLEDIFPIKAETEEKDVDIRYTNGPKVNFEGRLGKPRVFIPVFPGTNCEWDTERAFKKAGGAVETFVFRNLNKEDIKYSIEEMVKLIDQSQIIAIPGGFSGGDEPDGSGKFIATVFRNPYVKEATMNLLEKRDGLILGICNGFQALIKLGLLPYGEIREIDENSPTLTFNSIGSHVSTMAKTEIVSNLSPWFSNTKVGEVYTMPISHGEGRFVANEAELEKLIKNGQIATRYVDFNPNGSLLGVEAITSPDGRVLGKMGHSERIGKNVCKNIPGEKDQRIFEAGVGYFR</sequence>
<dbReference type="Pfam" id="PF13507">
    <property type="entry name" value="GATase_5"/>
    <property type="match status" value="1"/>
</dbReference>
<dbReference type="GO" id="GO:0006164">
    <property type="term" value="P:purine nucleotide biosynthetic process"/>
    <property type="evidence" value="ECO:0007669"/>
    <property type="project" value="UniProtKB-KW"/>
</dbReference>
<dbReference type="EC" id="6.3.5.3" evidence="3"/>
<dbReference type="SMART" id="SM01211">
    <property type="entry name" value="GATase_5"/>
    <property type="match status" value="1"/>
</dbReference>
<dbReference type="InterPro" id="IPR010918">
    <property type="entry name" value="PurM-like_C_dom"/>
</dbReference>
<dbReference type="Gene3D" id="3.90.650.10">
    <property type="entry name" value="PurM-like C-terminal domain"/>
    <property type="match status" value="2"/>
</dbReference>
<keyword evidence="3" id="KW-0436">Ligase</keyword>
<keyword evidence="1" id="KW-0175">Coiled coil</keyword>
<dbReference type="PANTHER" id="PTHR10099:SF1">
    <property type="entry name" value="PHOSPHORIBOSYLFORMYLGLYCINAMIDINE SYNTHASE"/>
    <property type="match status" value="1"/>
</dbReference>
<dbReference type="InterPro" id="IPR010141">
    <property type="entry name" value="FGAM_synthase"/>
</dbReference>
<dbReference type="EMBL" id="JAKNID010000003">
    <property type="protein sequence ID" value="MCG4564156.1"/>
    <property type="molecule type" value="Genomic_DNA"/>
</dbReference>
<dbReference type="Pfam" id="PF02769">
    <property type="entry name" value="AIRS_C"/>
    <property type="match status" value="1"/>
</dbReference>
<dbReference type="GO" id="GO:0046872">
    <property type="term" value="F:metal ion binding"/>
    <property type="evidence" value="ECO:0007669"/>
    <property type="project" value="UniProtKB-KW"/>
</dbReference>
<dbReference type="Gene3D" id="3.30.1330.10">
    <property type="entry name" value="PurM-like, N-terminal domain"/>
    <property type="match status" value="2"/>
</dbReference>
<dbReference type="NCBIfam" id="TIGR01857">
    <property type="entry name" value="FGAM-synthase"/>
    <property type="match status" value="1"/>
</dbReference>
<evidence type="ECO:0000313" key="3">
    <source>
        <dbReference type="EMBL" id="MCG4564156.1"/>
    </source>
</evidence>
<dbReference type="CDD" id="cd02204">
    <property type="entry name" value="PurL_repeat2"/>
    <property type="match status" value="1"/>
</dbReference>
<comment type="caution">
    <text evidence="3">The sequence shown here is derived from an EMBL/GenBank/DDBJ whole genome shotgun (WGS) entry which is preliminary data.</text>
</comment>
<accession>A0A9Q4FK35</accession>
<feature type="domain" description="PurM-like C-terminal" evidence="2">
    <location>
        <begin position="441"/>
        <end position="592"/>
    </location>
</feature>
<organism evidence="3 4">
    <name type="scientific">Anaerosalibacter bizertensis</name>
    <dbReference type="NCBI Taxonomy" id="932217"/>
    <lineage>
        <taxon>Bacteria</taxon>
        <taxon>Bacillati</taxon>
        <taxon>Bacillota</taxon>
        <taxon>Tissierellia</taxon>
        <taxon>Tissierellales</taxon>
        <taxon>Sporanaerobacteraceae</taxon>
        <taxon>Anaerosalibacter</taxon>
    </lineage>
</organism>
<dbReference type="InterPro" id="IPR036921">
    <property type="entry name" value="PurM-like_N_sf"/>
</dbReference>
<dbReference type="GO" id="GO:0005737">
    <property type="term" value="C:cytoplasm"/>
    <property type="evidence" value="ECO:0007669"/>
    <property type="project" value="TreeGrafter"/>
</dbReference>
<dbReference type="RefSeq" id="WP_237962739.1">
    <property type="nucleotide sequence ID" value="NZ_JAKNID010000003.1"/>
</dbReference>
<protein>
    <submittedName>
        <fullName evidence="3">Phosphoribosylformylglycinamidine synthase</fullName>
        <ecNumber evidence="3">6.3.5.3</ecNumber>
    </submittedName>
</protein>
<keyword evidence="4" id="KW-1185">Reference proteome</keyword>
<proteinExistence type="predicted"/>
<dbReference type="Proteomes" id="UP001108123">
    <property type="component" value="Unassembled WGS sequence"/>
</dbReference>
<dbReference type="SUPFAM" id="SSF52317">
    <property type="entry name" value="Class I glutamine amidotransferase-like"/>
    <property type="match status" value="1"/>
</dbReference>
<evidence type="ECO:0000256" key="1">
    <source>
        <dbReference type="SAM" id="Coils"/>
    </source>
</evidence>
<dbReference type="InterPro" id="IPR029062">
    <property type="entry name" value="Class_I_gatase-like"/>
</dbReference>